<dbReference type="Pfam" id="PF16010">
    <property type="entry name" value="CDH-cyt"/>
    <property type="match status" value="1"/>
</dbReference>
<evidence type="ECO:0000259" key="1">
    <source>
        <dbReference type="Pfam" id="PF16010"/>
    </source>
</evidence>
<name>A0A3N4IHN6_ASCIM</name>
<gene>
    <name evidence="2" type="ORF">BJ508DRAFT_209548</name>
</gene>
<protein>
    <submittedName>
        <fullName evidence="2">CBD9-like protein</fullName>
    </submittedName>
</protein>
<dbReference type="STRING" id="1160509.A0A3N4IHN6"/>
<organism evidence="2 3">
    <name type="scientific">Ascobolus immersus RN42</name>
    <dbReference type="NCBI Taxonomy" id="1160509"/>
    <lineage>
        <taxon>Eukaryota</taxon>
        <taxon>Fungi</taxon>
        <taxon>Dikarya</taxon>
        <taxon>Ascomycota</taxon>
        <taxon>Pezizomycotina</taxon>
        <taxon>Pezizomycetes</taxon>
        <taxon>Pezizales</taxon>
        <taxon>Ascobolaceae</taxon>
        <taxon>Ascobolus</taxon>
    </lineage>
</organism>
<dbReference type="OrthoDB" id="413885at2759"/>
<sequence length="186" mass="20753">SEQYCEESTGICFASFTNFADISYRIALPEASDTSDAIIQIVAPNGIAWAGFAWGGSMALNPLTVAWPDTENNQVIVSSRVASSYYMPPDPYEAAEYTLLQSKGINNTHWWVTARCQGCTRWDLGNGLIEIDKEDYTTFAFAYASWGPWEPSSNTSGFDIHEAFGHWSHDLDLAKHPDYESWVSQD</sequence>
<dbReference type="PANTHER" id="PTHR47797">
    <property type="entry name" value="DEHYDROGENASE, PUTATIVE (AFU_ORTHOLOGUE AFUA_8G05805)-RELATED"/>
    <property type="match status" value="1"/>
</dbReference>
<dbReference type="AlphaFoldDB" id="A0A3N4IHN6"/>
<dbReference type="EMBL" id="ML119682">
    <property type="protein sequence ID" value="RPA81164.1"/>
    <property type="molecule type" value="Genomic_DNA"/>
</dbReference>
<accession>A0A3N4IHN6</accession>
<dbReference type="Proteomes" id="UP000275078">
    <property type="component" value="Unassembled WGS sequence"/>
</dbReference>
<evidence type="ECO:0000313" key="3">
    <source>
        <dbReference type="Proteomes" id="UP000275078"/>
    </source>
</evidence>
<dbReference type="Gene3D" id="2.60.40.1210">
    <property type="entry name" value="Cellobiose dehydrogenase, cytochrome domain"/>
    <property type="match status" value="1"/>
</dbReference>
<dbReference type="PANTHER" id="PTHR47797:SF5">
    <property type="entry name" value="CELLOBIOSE DEHYDROGENASE CYTOCHROME DOMAIN-CONTAINING PROTEIN"/>
    <property type="match status" value="1"/>
</dbReference>
<reference evidence="2 3" key="1">
    <citation type="journal article" date="2018" name="Nat. Ecol. Evol.">
        <title>Pezizomycetes genomes reveal the molecular basis of ectomycorrhizal truffle lifestyle.</title>
        <authorList>
            <person name="Murat C."/>
            <person name="Payen T."/>
            <person name="Noel B."/>
            <person name="Kuo A."/>
            <person name="Morin E."/>
            <person name="Chen J."/>
            <person name="Kohler A."/>
            <person name="Krizsan K."/>
            <person name="Balestrini R."/>
            <person name="Da Silva C."/>
            <person name="Montanini B."/>
            <person name="Hainaut M."/>
            <person name="Levati E."/>
            <person name="Barry K.W."/>
            <person name="Belfiori B."/>
            <person name="Cichocki N."/>
            <person name="Clum A."/>
            <person name="Dockter R.B."/>
            <person name="Fauchery L."/>
            <person name="Guy J."/>
            <person name="Iotti M."/>
            <person name="Le Tacon F."/>
            <person name="Lindquist E.A."/>
            <person name="Lipzen A."/>
            <person name="Malagnac F."/>
            <person name="Mello A."/>
            <person name="Molinier V."/>
            <person name="Miyauchi S."/>
            <person name="Poulain J."/>
            <person name="Riccioni C."/>
            <person name="Rubini A."/>
            <person name="Sitrit Y."/>
            <person name="Splivallo R."/>
            <person name="Traeger S."/>
            <person name="Wang M."/>
            <person name="Zifcakova L."/>
            <person name="Wipf D."/>
            <person name="Zambonelli A."/>
            <person name="Paolocci F."/>
            <person name="Nowrousian M."/>
            <person name="Ottonello S."/>
            <person name="Baldrian P."/>
            <person name="Spatafora J.W."/>
            <person name="Henrissat B."/>
            <person name="Nagy L.G."/>
            <person name="Aury J.M."/>
            <person name="Wincker P."/>
            <person name="Grigoriev I.V."/>
            <person name="Bonfante P."/>
            <person name="Martin F.M."/>
        </authorList>
    </citation>
    <scope>NUCLEOTIDE SEQUENCE [LARGE SCALE GENOMIC DNA]</scope>
    <source>
        <strain evidence="2 3">RN42</strain>
    </source>
</reference>
<evidence type="ECO:0000313" key="2">
    <source>
        <dbReference type="EMBL" id="RPA81164.1"/>
    </source>
</evidence>
<keyword evidence="3" id="KW-1185">Reference proteome</keyword>
<feature type="non-terminal residue" evidence="2">
    <location>
        <position position="1"/>
    </location>
</feature>
<feature type="domain" description="Cellobiose dehydrogenase-like cytochrome" evidence="1">
    <location>
        <begin position="4"/>
        <end position="180"/>
    </location>
</feature>
<dbReference type="InterPro" id="IPR015920">
    <property type="entry name" value="Cellobiose_DH-like_cyt"/>
</dbReference>
<dbReference type="CDD" id="cd09630">
    <property type="entry name" value="CDH_like_cytochrome"/>
    <property type="match status" value="1"/>
</dbReference>
<proteinExistence type="predicted"/>
<dbReference type="SUPFAM" id="SSF49344">
    <property type="entry name" value="CBD9-like"/>
    <property type="match status" value="1"/>
</dbReference>